<keyword evidence="4 6" id="KW-0472">Membrane</keyword>
<dbReference type="RefSeq" id="XP_041558951.1">
    <property type="nucleotide sequence ID" value="XM_041706579.1"/>
</dbReference>
<feature type="transmembrane region" description="Helical" evidence="6">
    <location>
        <begin position="352"/>
        <end position="370"/>
    </location>
</feature>
<dbReference type="Pfam" id="PF07690">
    <property type="entry name" value="MFS_1"/>
    <property type="match status" value="1"/>
</dbReference>
<dbReference type="Gene3D" id="1.20.1250.20">
    <property type="entry name" value="MFS general substrate transporter like domains"/>
    <property type="match status" value="1"/>
</dbReference>
<protein>
    <recommendedName>
        <fullName evidence="7">Major facilitator superfamily (MFS) profile domain-containing protein</fullName>
    </recommendedName>
</protein>
<evidence type="ECO:0000313" key="8">
    <source>
        <dbReference type="EMBL" id="BCS26757.1"/>
    </source>
</evidence>
<feature type="transmembrane region" description="Helical" evidence="6">
    <location>
        <begin position="158"/>
        <end position="181"/>
    </location>
</feature>
<keyword evidence="2 6" id="KW-0812">Transmembrane</keyword>
<evidence type="ECO:0000256" key="6">
    <source>
        <dbReference type="SAM" id="Phobius"/>
    </source>
</evidence>
<feature type="transmembrane region" description="Helical" evidence="6">
    <location>
        <begin position="223"/>
        <end position="242"/>
    </location>
</feature>
<feature type="transmembrane region" description="Helical" evidence="6">
    <location>
        <begin position="103"/>
        <end position="122"/>
    </location>
</feature>
<gene>
    <name evidence="8" type="ORF">APUU_51468A</name>
</gene>
<feature type="transmembrane region" description="Helical" evidence="6">
    <location>
        <begin position="193"/>
        <end position="217"/>
    </location>
</feature>
<dbReference type="GO" id="GO:0022857">
    <property type="term" value="F:transmembrane transporter activity"/>
    <property type="evidence" value="ECO:0007669"/>
    <property type="project" value="InterPro"/>
</dbReference>
<dbReference type="AlphaFoldDB" id="A0A7R8AQ74"/>
<dbReference type="EMBL" id="AP024447">
    <property type="protein sequence ID" value="BCS26757.1"/>
    <property type="molecule type" value="Genomic_DNA"/>
</dbReference>
<dbReference type="GO" id="GO:0005886">
    <property type="term" value="C:plasma membrane"/>
    <property type="evidence" value="ECO:0007669"/>
    <property type="project" value="TreeGrafter"/>
</dbReference>
<feature type="transmembrane region" description="Helical" evidence="6">
    <location>
        <begin position="67"/>
        <end position="91"/>
    </location>
</feature>
<feature type="transmembrane region" description="Helical" evidence="6">
    <location>
        <begin position="424"/>
        <end position="450"/>
    </location>
</feature>
<reference evidence="8" key="1">
    <citation type="submission" date="2021-01" db="EMBL/GenBank/DDBJ databases">
        <authorList>
            <consortium name="Aspergillus puulaauensis MK2 genome sequencing consortium"/>
            <person name="Kazuki M."/>
            <person name="Futagami T."/>
        </authorList>
    </citation>
    <scope>NUCLEOTIDE SEQUENCE</scope>
    <source>
        <strain evidence="8">MK2</strain>
    </source>
</reference>
<feature type="transmembrane region" description="Helical" evidence="6">
    <location>
        <begin position="462"/>
        <end position="483"/>
    </location>
</feature>
<dbReference type="InterPro" id="IPR020846">
    <property type="entry name" value="MFS_dom"/>
</dbReference>
<sequence length="528" mass="56915">MASKDNAAVSQSHIPARDSQEFDKNTASMLDHAEADKTPAVADSVESREPTPTTESVYSVKSTNEKIFIIFLTGLAMILCLIPTNIVLPILPTLKAQYDVSTTDMNLLVTAFSLVQGITPALMSSLSDFQGRRIAWMVALLVYTAANIGLALQDTYAALIILRCLQSAGSSCAVPFGFAVAADVASPAERGRYIGTLQGCVFGAFAFGPVIGGALASSFGWRSVFWFLAIGSGSELALYILVIPETARNVVGNGSIEPKSWWRRPVTENIRRRQQYASKGECKPLTDSTSPKKKISMAQLLQAFTILAEKDAFILILFASLLYYGITAMWASTGSHFGSLFGLTTLEVGFAFLPYGVTGGIGSVLSGKLLDVNYKRILRHQKQTETTTDFPYEVARLQVAVPFALMSSLSFIAYGWVVETGQSLAVALVLQGLIGVGATPLLGVIYTLLIDLYPAQAVATQGAADLVRCWLGAISAAVIDYMLSSMGWGWSFTFIGLMMIVAMPSVVLVYVRGSGWRKERDALSIQFD</sequence>
<dbReference type="Gene3D" id="1.20.1720.10">
    <property type="entry name" value="Multidrug resistance protein D"/>
    <property type="match status" value="1"/>
</dbReference>
<dbReference type="PANTHER" id="PTHR23502:SF150">
    <property type="entry name" value="MAJOR FACILITATOR SUPERFAMILY (MFS) PROFILE DOMAIN-CONTAINING PROTEIN-RELATED"/>
    <property type="match status" value="1"/>
</dbReference>
<keyword evidence="3 6" id="KW-1133">Transmembrane helix</keyword>
<evidence type="ECO:0000256" key="1">
    <source>
        <dbReference type="ARBA" id="ARBA00004141"/>
    </source>
</evidence>
<evidence type="ECO:0000256" key="2">
    <source>
        <dbReference type="ARBA" id="ARBA00022692"/>
    </source>
</evidence>
<dbReference type="OrthoDB" id="2441642at2759"/>
<evidence type="ECO:0000256" key="5">
    <source>
        <dbReference type="SAM" id="MobiDB-lite"/>
    </source>
</evidence>
<dbReference type="PROSITE" id="PS50850">
    <property type="entry name" value="MFS"/>
    <property type="match status" value="1"/>
</dbReference>
<dbReference type="InterPro" id="IPR036259">
    <property type="entry name" value="MFS_trans_sf"/>
</dbReference>
<dbReference type="PANTHER" id="PTHR23502">
    <property type="entry name" value="MAJOR FACILITATOR SUPERFAMILY"/>
    <property type="match status" value="1"/>
</dbReference>
<reference evidence="8" key="2">
    <citation type="submission" date="2021-02" db="EMBL/GenBank/DDBJ databases">
        <title>Aspergillus puulaauensis MK2 genome sequence.</title>
        <authorList>
            <person name="Futagami T."/>
            <person name="Mori K."/>
            <person name="Kadooka C."/>
            <person name="Tanaka T."/>
        </authorList>
    </citation>
    <scope>NUCLEOTIDE SEQUENCE</scope>
    <source>
        <strain evidence="8">MK2</strain>
    </source>
</reference>
<evidence type="ECO:0000256" key="4">
    <source>
        <dbReference type="ARBA" id="ARBA00023136"/>
    </source>
</evidence>
<feature type="transmembrane region" description="Helical" evidence="6">
    <location>
        <begin position="312"/>
        <end position="332"/>
    </location>
</feature>
<dbReference type="InterPro" id="IPR011701">
    <property type="entry name" value="MFS"/>
</dbReference>
<feature type="domain" description="Major facilitator superfamily (MFS) profile" evidence="7">
    <location>
        <begin position="69"/>
        <end position="514"/>
    </location>
</feature>
<comment type="subcellular location">
    <subcellularLocation>
        <location evidence="1">Membrane</location>
        <topology evidence="1">Multi-pass membrane protein</topology>
    </subcellularLocation>
</comment>
<proteinExistence type="predicted"/>
<feature type="transmembrane region" description="Helical" evidence="6">
    <location>
        <begin position="489"/>
        <end position="511"/>
    </location>
</feature>
<evidence type="ECO:0000313" key="9">
    <source>
        <dbReference type="Proteomes" id="UP000654913"/>
    </source>
</evidence>
<evidence type="ECO:0000256" key="3">
    <source>
        <dbReference type="ARBA" id="ARBA00022989"/>
    </source>
</evidence>
<dbReference type="SUPFAM" id="SSF103473">
    <property type="entry name" value="MFS general substrate transporter"/>
    <property type="match status" value="1"/>
</dbReference>
<feature type="transmembrane region" description="Helical" evidence="6">
    <location>
        <begin position="399"/>
        <end position="418"/>
    </location>
</feature>
<dbReference type="GeneID" id="64976762"/>
<dbReference type="Proteomes" id="UP000654913">
    <property type="component" value="Chromosome 5"/>
</dbReference>
<feature type="transmembrane region" description="Helical" evidence="6">
    <location>
        <begin position="134"/>
        <end position="152"/>
    </location>
</feature>
<feature type="region of interest" description="Disordered" evidence="5">
    <location>
        <begin position="1"/>
        <end position="57"/>
    </location>
</feature>
<name>A0A7R8AQ74_9EURO</name>
<organism evidence="8 9">
    <name type="scientific">Aspergillus puulaauensis</name>
    <dbReference type="NCBI Taxonomy" id="1220207"/>
    <lineage>
        <taxon>Eukaryota</taxon>
        <taxon>Fungi</taxon>
        <taxon>Dikarya</taxon>
        <taxon>Ascomycota</taxon>
        <taxon>Pezizomycotina</taxon>
        <taxon>Eurotiomycetes</taxon>
        <taxon>Eurotiomycetidae</taxon>
        <taxon>Eurotiales</taxon>
        <taxon>Aspergillaceae</taxon>
        <taxon>Aspergillus</taxon>
    </lineage>
</organism>
<dbReference type="KEGG" id="apuu:APUU_51468A"/>
<keyword evidence="9" id="KW-1185">Reference proteome</keyword>
<evidence type="ECO:0000259" key="7">
    <source>
        <dbReference type="PROSITE" id="PS50850"/>
    </source>
</evidence>
<feature type="compositionally biased region" description="Basic and acidic residues" evidence="5">
    <location>
        <begin position="15"/>
        <end position="24"/>
    </location>
</feature>
<accession>A0A7R8AQ74</accession>